<feature type="region of interest" description="Disordered" evidence="1">
    <location>
        <begin position="1"/>
        <end position="28"/>
    </location>
</feature>
<comment type="caution">
    <text evidence="2">The sequence shown here is derived from an EMBL/GenBank/DDBJ whole genome shotgun (WGS) entry which is preliminary data.</text>
</comment>
<gene>
    <name evidence="2" type="ORF">T12_14766</name>
</gene>
<accession>A0A0V0YP93</accession>
<organism evidence="2 3">
    <name type="scientific">Trichinella patagoniensis</name>
    <dbReference type="NCBI Taxonomy" id="990121"/>
    <lineage>
        <taxon>Eukaryota</taxon>
        <taxon>Metazoa</taxon>
        <taxon>Ecdysozoa</taxon>
        <taxon>Nematoda</taxon>
        <taxon>Enoplea</taxon>
        <taxon>Dorylaimia</taxon>
        <taxon>Trichinellida</taxon>
        <taxon>Trichinellidae</taxon>
        <taxon>Trichinella</taxon>
    </lineage>
</organism>
<evidence type="ECO:0000313" key="3">
    <source>
        <dbReference type="Proteomes" id="UP000054783"/>
    </source>
</evidence>
<proteinExistence type="predicted"/>
<sequence>MGFQSSYSIPEFIDPHSTPKPLSTPTGRYGPLWVPLMRKNYIFAI</sequence>
<dbReference type="EMBL" id="JYDQ01004146">
    <property type="protein sequence ID" value="KRY02167.1"/>
    <property type="molecule type" value="Genomic_DNA"/>
</dbReference>
<reference evidence="2 3" key="1">
    <citation type="submission" date="2015-01" db="EMBL/GenBank/DDBJ databases">
        <title>Evolution of Trichinella species and genotypes.</title>
        <authorList>
            <person name="Korhonen P.K."/>
            <person name="Edoardo P."/>
            <person name="Giuseppe L.R."/>
            <person name="Gasser R.B."/>
        </authorList>
    </citation>
    <scope>NUCLEOTIDE SEQUENCE [LARGE SCALE GENOMIC DNA]</scope>
    <source>
        <strain evidence="2">ISS2496</strain>
    </source>
</reference>
<name>A0A0V0YP93_9BILA</name>
<evidence type="ECO:0000313" key="2">
    <source>
        <dbReference type="EMBL" id="KRY02167.1"/>
    </source>
</evidence>
<dbReference type="Proteomes" id="UP000054783">
    <property type="component" value="Unassembled WGS sequence"/>
</dbReference>
<protein>
    <submittedName>
        <fullName evidence="2">Uncharacterized protein</fullName>
    </submittedName>
</protein>
<dbReference type="OrthoDB" id="5943445at2759"/>
<evidence type="ECO:0000256" key="1">
    <source>
        <dbReference type="SAM" id="MobiDB-lite"/>
    </source>
</evidence>
<dbReference type="AlphaFoldDB" id="A0A0V0YP93"/>
<keyword evidence="3" id="KW-1185">Reference proteome</keyword>